<keyword evidence="4" id="KW-0472">Membrane</keyword>
<feature type="domain" description="POPDC1-3" evidence="5">
    <location>
        <begin position="24"/>
        <end position="144"/>
    </location>
</feature>
<dbReference type="GO" id="GO:0030552">
    <property type="term" value="F:cAMP binding"/>
    <property type="evidence" value="ECO:0007669"/>
    <property type="project" value="TreeGrafter"/>
</dbReference>
<accession>A0A4Z2G237</accession>
<dbReference type="GO" id="GO:0007507">
    <property type="term" value="P:heart development"/>
    <property type="evidence" value="ECO:0007669"/>
    <property type="project" value="TreeGrafter"/>
</dbReference>
<reference evidence="6 7" key="1">
    <citation type="submission" date="2019-03" db="EMBL/GenBank/DDBJ databases">
        <title>First draft genome of Liparis tanakae, snailfish: a comprehensive survey of snailfish specific genes.</title>
        <authorList>
            <person name="Kim W."/>
            <person name="Song I."/>
            <person name="Jeong J.-H."/>
            <person name="Kim D."/>
            <person name="Kim S."/>
            <person name="Ryu S."/>
            <person name="Song J.Y."/>
            <person name="Lee S.K."/>
        </authorList>
    </citation>
    <scope>NUCLEOTIDE SEQUENCE [LARGE SCALE GENOMIC DNA]</scope>
    <source>
        <tissue evidence="6">Muscle</tissue>
    </source>
</reference>
<dbReference type="GO" id="GO:0051146">
    <property type="term" value="P:striated muscle cell differentiation"/>
    <property type="evidence" value="ECO:0007669"/>
    <property type="project" value="TreeGrafter"/>
</dbReference>
<dbReference type="GO" id="GO:0042391">
    <property type="term" value="P:regulation of membrane potential"/>
    <property type="evidence" value="ECO:0007669"/>
    <property type="project" value="TreeGrafter"/>
</dbReference>
<comment type="subcellular location">
    <subcellularLocation>
        <location evidence="1">Membrane</location>
        <topology evidence="1">Multi-pass membrane protein</topology>
    </subcellularLocation>
</comment>
<dbReference type="Proteomes" id="UP000314294">
    <property type="component" value="Unassembled WGS sequence"/>
</dbReference>
<comment type="caution">
    <text evidence="6">The sequence shown here is derived from an EMBL/GenBank/DDBJ whole genome shotgun (WGS) entry which is preliminary data.</text>
</comment>
<evidence type="ECO:0000259" key="5">
    <source>
        <dbReference type="Pfam" id="PF04831"/>
    </source>
</evidence>
<dbReference type="GO" id="GO:0042383">
    <property type="term" value="C:sarcolemma"/>
    <property type="evidence" value="ECO:0007669"/>
    <property type="project" value="TreeGrafter"/>
</dbReference>
<dbReference type="AlphaFoldDB" id="A0A4Z2G237"/>
<dbReference type="GO" id="GO:0007519">
    <property type="term" value="P:skeletal muscle tissue development"/>
    <property type="evidence" value="ECO:0007669"/>
    <property type="project" value="TreeGrafter"/>
</dbReference>
<gene>
    <name evidence="6" type="primary">Popdc2</name>
    <name evidence="6" type="ORF">EYF80_042659</name>
</gene>
<dbReference type="EMBL" id="SRLO01000756">
    <property type="protein sequence ID" value="TNN47155.1"/>
    <property type="molecule type" value="Genomic_DNA"/>
</dbReference>
<evidence type="ECO:0000256" key="4">
    <source>
        <dbReference type="ARBA" id="ARBA00023136"/>
    </source>
</evidence>
<dbReference type="PANTHER" id="PTHR12101">
    <property type="entry name" value="POPEYE DOMAIN CONTAINING PROTEIN"/>
    <property type="match status" value="1"/>
</dbReference>
<sequence>MGNATLLDSLLFPPLCAGWSNATEGAVYHLGNAMLFLGYMGGSGAHGCLFIFGFLAPAHACLVAWGLLTACGLDVAAWNLLLLLACLAQAAHLLSRLHRERVRGGEELGALYRAVYLPLGVPPAAFRDIAGAFDNKVFNVYFSVVNSWLSSHIWLFRLVIEQLIDASCRQRAWQPQRAVQPRHVILSVRVA</sequence>
<keyword evidence="3" id="KW-1133">Transmembrane helix</keyword>
<evidence type="ECO:0000256" key="3">
    <source>
        <dbReference type="ARBA" id="ARBA00022989"/>
    </source>
</evidence>
<evidence type="ECO:0000313" key="6">
    <source>
        <dbReference type="EMBL" id="TNN47155.1"/>
    </source>
</evidence>
<dbReference type="PANTHER" id="PTHR12101:SF15">
    <property type="entry name" value="POPEYE DOMAIN-CONTAINING PROTEIN 2"/>
    <property type="match status" value="1"/>
</dbReference>
<proteinExistence type="predicted"/>
<keyword evidence="2" id="KW-0812">Transmembrane</keyword>
<keyword evidence="7" id="KW-1185">Reference proteome</keyword>
<dbReference type="OrthoDB" id="425611at2759"/>
<evidence type="ECO:0000256" key="2">
    <source>
        <dbReference type="ARBA" id="ARBA00022692"/>
    </source>
</evidence>
<evidence type="ECO:0000313" key="7">
    <source>
        <dbReference type="Proteomes" id="UP000314294"/>
    </source>
</evidence>
<name>A0A4Z2G237_9TELE</name>
<evidence type="ECO:0000256" key="1">
    <source>
        <dbReference type="ARBA" id="ARBA00004141"/>
    </source>
</evidence>
<dbReference type="Pfam" id="PF04831">
    <property type="entry name" value="POPDC1-3"/>
    <property type="match status" value="1"/>
</dbReference>
<dbReference type="InterPro" id="IPR006916">
    <property type="entry name" value="POPDC1-3"/>
</dbReference>
<organism evidence="6 7">
    <name type="scientific">Liparis tanakae</name>
    <name type="common">Tanaka's snailfish</name>
    <dbReference type="NCBI Taxonomy" id="230148"/>
    <lineage>
        <taxon>Eukaryota</taxon>
        <taxon>Metazoa</taxon>
        <taxon>Chordata</taxon>
        <taxon>Craniata</taxon>
        <taxon>Vertebrata</taxon>
        <taxon>Euteleostomi</taxon>
        <taxon>Actinopterygii</taxon>
        <taxon>Neopterygii</taxon>
        <taxon>Teleostei</taxon>
        <taxon>Neoteleostei</taxon>
        <taxon>Acanthomorphata</taxon>
        <taxon>Eupercaria</taxon>
        <taxon>Perciformes</taxon>
        <taxon>Cottioidei</taxon>
        <taxon>Cottales</taxon>
        <taxon>Liparidae</taxon>
        <taxon>Liparis</taxon>
    </lineage>
</organism>
<dbReference type="InterPro" id="IPR055272">
    <property type="entry name" value="POPDC1-3_dom"/>
</dbReference>
<protein>
    <submittedName>
        <fullName evidence="6">Popeye domain-containing protein 2</fullName>
    </submittedName>
</protein>